<dbReference type="AlphaFoldDB" id="A0A0A9CBY1"/>
<keyword evidence="1" id="KW-1133">Transmembrane helix</keyword>
<proteinExistence type="predicted"/>
<protein>
    <submittedName>
        <fullName evidence="2">Uncharacterized protein</fullName>
    </submittedName>
</protein>
<feature type="transmembrane region" description="Helical" evidence="1">
    <location>
        <begin position="61"/>
        <end position="88"/>
    </location>
</feature>
<name>A0A0A9CBY1_ARUDO</name>
<keyword evidence="1" id="KW-0472">Membrane</keyword>
<sequence>MVLLSYVRPLAMMTGSVMISSDIGQRKSFGIIKDGHFSRYLGIETSPRIFFSSMPAIPLNLFRSSIICLVLSPCWPFLSLMSFLIAIVSALKSARLCSSSFLASLSNIALSAFPSSLFWSMTIKSIESSMS</sequence>
<accession>A0A0A9CBY1</accession>
<reference evidence="2" key="1">
    <citation type="submission" date="2014-09" db="EMBL/GenBank/DDBJ databases">
        <authorList>
            <person name="Magalhaes I.L.F."/>
            <person name="Oliveira U."/>
            <person name="Santos F.R."/>
            <person name="Vidigal T.H.D.A."/>
            <person name="Brescovit A.D."/>
            <person name="Santos A.J."/>
        </authorList>
    </citation>
    <scope>NUCLEOTIDE SEQUENCE</scope>
    <source>
        <tissue evidence="2">Shoot tissue taken approximately 20 cm above the soil surface</tissue>
    </source>
</reference>
<evidence type="ECO:0000256" key="1">
    <source>
        <dbReference type="SAM" id="Phobius"/>
    </source>
</evidence>
<feature type="transmembrane region" description="Helical" evidence="1">
    <location>
        <begin position="100"/>
        <end position="121"/>
    </location>
</feature>
<organism evidence="2">
    <name type="scientific">Arundo donax</name>
    <name type="common">Giant reed</name>
    <name type="synonym">Donax arundinaceus</name>
    <dbReference type="NCBI Taxonomy" id="35708"/>
    <lineage>
        <taxon>Eukaryota</taxon>
        <taxon>Viridiplantae</taxon>
        <taxon>Streptophyta</taxon>
        <taxon>Embryophyta</taxon>
        <taxon>Tracheophyta</taxon>
        <taxon>Spermatophyta</taxon>
        <taxon>Magnoliopsida</taxon>
        <taxon>Liliopsida</taxon>
        <taxon>Poales</taxon>
        <taxon>Poaceae</taxon>
        <taxon>PACMAD clade</taxon>
        <taxon>Arundinoideae</taxon>
        <taxon>Arundineae</taxon>
        <taxon>Arundo</taxon>
    </lineage>
</organism>
<evidence type="ECO:0000313" key="2">
    <source>
        <dbReference type="EMBL" id="JAD70910.1"/>
    </source>
</evidence>
<reference evidence="2" key="2">
    <citation type="journal article" date="2015" name="Data Brief">
        <title>Shoot transcriptome of the giant reed, Arundo donax.</title>
        <authorList>
            <person name="Barrero R.A."/>
            <person name="Guerrero F.D."/>
            <person name="Moolhuijzen P."/>
            <person name="Goolsby J.A."/>
            <person name="Tidwell J."/>
            <person name="Bellgard S.E."/>
            <person name="Bellgard M.I."/>
        </authorList>
    </citation>
    <scope>NUCLEOTIDE SEQUENCE</scope>
    <source>
        <tissue evidence="2">Shoot tissue taken approximately 20 cm above the soil surface</tissue>
    </source>
</reference>
<keyword evidence="1" id="KW-0812">Transmembrane</keyword>
<dbReference type="EMBL" id="GBRH01226985">
    <property type="protein sequence ID" value="JAD70910.1"/>
    <property type="molecule type" value="Transcribed_RNA"/>
</dbReference>